<dbReference type="InterPro" id="IPR029063">
    <property type="entry name" value="SAM-dependent_MTases_sf"/>
</dbReference>
<dbReference type="EMBL" id="CP041690">
    <property type="protein sequence ID" value="QEE19644.1"/>
    <property type="molecule type" value="Genomic_DNA"/>
</dbReference>
<dbReference type="GO" id="GO:0032259">
    <property type="term" value="P:methylation"/>
    <property type="evidence" value="ECO:0007669"/>
    <property type="project" value="UniProtKB-KW"/>
</dbReference>
<gene>
    <name evidence="5" type="ORF">FNA67_05405</name>
</gene>
<dbReference type="Gene3D" id="3.40.50.150">
    <property type="entry name" value="Vaccinia Virus protein VP39"/>
    <property type="match status" value="1"/>
</dbReference>
<keyword evidence="6" id="KW-1185">Reference proteome</keyword>
<keyword evidence="2" id="KW-0949">S-adenosyl-L-methionine</keyword>
<dbReference type="GO" id="GO:0008168">
    <property type="term" value="F:methyltransferase activity"/>
    <property type="evidence" value="ECO:0007669"/>
    <property type="project" value="UniProtKB-KW"/>
</dbReference>
<accession>A0A5B9DKC2</accession>
<keyword evidence="1 5" id="KW-0489">Methyltransferase</keyword>
<evidence type="ECO:0000256" key="1">
    <source>
        <dbReference type="ARBA" id="ARBA00022603"/>
    </source>
</evidence>
<evidence type="ECO:0000313" key="5">
    <source>
        <dbReference type="EMBL" id="QEE19644.1"/>
    </source>
</evidence>
<organism evidence="5 6">
    <name type="scientific">Paradevosia tibetensis</name>
    <dbReference type="NCBI Taxonomy" id="1447062"/>
    <lineage>
        <taxon>Bacteria</taxon>
        <taxon>Pseudomonadati</taxon>
        <taxon>Pseudomonadota</taxon>
        <taxon>Alphaproteobacteria</taxon>
        <taxon>Hyphomicrobiales</taxon>
        <taxon>Devosiaceae</taxon>
        <taxon>Paradevosia</taxon>
    </lineage>
</organism>
<evidence type="ECO:0000313" key="6">
    <source>
        <dbReference type="Proteomes" id="UP000321062"/>
    </source>
</evidence>
<evidence type="ECO:0000256" key="2">
    <source>
        <dbReference type="ARBA" id="ARBA00022691"/>
    </source>
</evidence>
<dbReference type="InterPro" id="IPR007848">
    <property type="entry name" value="Small_mtfrase_dom"/>
</dbReference>
<dbReference type="CDD" id="cd02440">
    <property type="entry name" value="AdoMet_MTases"/>
    <property type="match status" value="1"/>
</dbReference>
<feature type="domain" description="Methyltransferase small" evidence="4">
    <location>
        <begin position="64"/>
        <end position="197"/>
    </location>
</feature>
<dbReference type="OrthoDB" id="5489421at2"/>
<reference evidence="5 6" key="1">
    <citation type="journal article" date="2015" name="Int. J. Syst. Evol. Microbiol.">
        <title>Youhaiella tibetensis gen. nov., sp. nov., isolated from subsurface sediment.</title>
        <authorList>
            <person name="Wang Y.X."/>
            <person name="Huang F.Q."/>
            <person name="Nogi Y."/>
            <person name="Pang S.J."/>
            <person name="Wang P.K."/>
            <person name="Lv J."/>
        </authorList>
    </citation>
    <scope>NUCLEOTIDE SEQUENCE [LARGE SCALE GENOMIC DNA]</scope>
    <source>
        <strain evidence="6">fig4</strain>
    </source>
</reference>
<dbReference type="Pfam" id="PF05175">
    <property type="entry name" value="MTS"/>
    <property type="match status" value="1"/>
</dbReference>
<evidence type="ECO:0000256" key="3">
    <source>
        <dbReference type="SAM" id="MobiDB-lite"/>
    </source>
</evidence>
<sequence>MLGANQVKPRPQGAMSLDQPNDFVKHQTPTRDAFLGGRLIVSQPGHGFRAGLDSVILGASVSVESKTLLDLGTGSGVAGLVALANIPALSGILVDRDPEALALARLNIEENDIGARATALELDVAAKGSVRKAAGLPAEHFTTVIANPPFFEREAGTLANHQGRASARHMAWEELDLWVKAAATHATPGGEIIFVHVAQALPHLLAAFESRFGALTILPLSPRKGQESTRVLIRGIKGSRAPLRLLSARALHEDAGRGFSREFEAIFRGTGRLVW</sequence>
<dbReference type="PANTHER" id="PTHR47739:SF1">
    <property type="entry name" value="TRNA1(VAL) (ADENINE(37)-N6)-METHYLTRANSFERASE"/>
    <property type="match status" value="1"/>
</dbReference>
<name>A0A5B9DKC2_9HYPH</name>
<evidence type="ECO:0000259" key="4">
    <source>
        <dbReference type="Pfam" id="PF05175"/>
    </source>
</evidence>
<dbReference type="PANTHER" id="PTHR47739">
    <property type="entry name" value="TRNA1(VAL) (ADENINE(37)-N6)-METHYLTRANSFERASE"/>
    <property type="match status" value="1"/>
</dbReference>
<proteinExistence type="predicted"/>
<protein>
    <submittedName>
        <fullName evidence="5">Methyltransferase</fullName>
    </submittedName>
</protein>
<feature type="region of interest" description="Disordered" evidence="3">
    <location>
        <begin position="1"/>
        <end position="21"/>
    </location>
</feature>
<dbReference type="Proteomes" id="UP000321062">
    <property type="component" value="Chromosome"/>
</dbReference>
<dbReference type="SUPFAM" id="SSF53335">
    <property type="entry name" value="S-adenosyl-L-methionine-dependent methyltransferases"/>
    <property type="match status" value="1"/>
</dbReference>
<dbReference type="AlphaFoldDB" id="A0A5B9DKC2"/>
<dbReference type="InterPro" id="IPR050210">
    <property type="entry name" value="tRNA_Adenine-N(6)_MTase"/>
</dbReference>
<keyword evidence="5" id="KW-0808">Transferase</keyword>
<dbReference type="KEGG" id="yti:FNA67_05405"/>